<feature type="non-terminal residue" evidence="1">
    <location>
        <position position="1"/>
    </location>
</feature>
<comment type="caution">
    <text evidence="1">The sequence shown here is derived from an EMBL/GenBank/DDBJ whole genome shotgun (WGS) entry which is preliminary data.</text>
</comment>
<dbReference type="EMBL" id="LAZR01048815">
    <property type="protein sequence ID" value="KKK91070.1"/>
    <property type="molecule type" value="Genomic_DNA"/>
</dbReference>
<reference evidence="1" key="1">
    <citation type="journal article" date="2015" name="Nature">
        <title>Complex archaea that bridge the gap between prokaryotes and eukaryotes.</title>
        <authorList>
            <person name="Spang A."/>
            <person name="Saw J.H."/>
            <person name="Jorgensen S.L."/>
            <person name="Zaremba-Niedzwiedzka K."/>
            <person name="Martijn J."/>
            <person name="Lind A.E."/>
            <person name="van Eijk R."/>
            <person name="Schleper C."/>
            <person name="Guy L."/>
            <person name="Ettema T.J."/>
        </authorList>
    </citation>
    <scope>NUCLEOTIDE SEQUENCE</scope>
</reference>
<protein>
    <submittedName>
        <fullName evidence="1">Uncharacterized protein</fullName>
    </submittedName>
</protein>
<gene>
    <name evidence="1" type="ORF">LCGC14_2716630</name>
</gene>
<organism evidence="1">
    <name type="scientific">marine sediment metagenome</name>
    <dbReference type="NCBI Taxonomy" id="412755"/>
    <lineage>
        <taxon>unclassified sequences</taxon>
        <taxon>metagenomes</taxon>
        <taxon>ecological metagenomes</taxon>
    </lineage>
</organism>
<sequence length="150" mass="17789">SLYSVIGTLRTYPIRVANRWEGTRMIGYSGPCYDDQEETTWKEIGVEPEYTTVTNLERRVFTFSWRQYKQAIWRCEPDYLFVNFCNYLKPDKRRFFIENLRKVLKTIRPFAHIKYLGFGPSENNIDPLHAPRNDGGMSLECKDKTLMEVT</sequence>
<evidence type="ECO:0000313" key="1">
    <source>
        <dbReference type="EMBL" id="KKK91070.1"/>
    </source>
</evidence>
<dbReference type="AlphaFoldDB" id="A0A0F8ZYY6"/>
<proteinExistence type="predicted"/>
<name>A0A0F8ZYY6_9ZZZZ</name>
<accession>A0A0F8ZYY6</accession>